<comment type="caution">
    <text evidence="1">The sequence shown here is derived from an EMBL/GenBank/DDBJ whole genome shotgun (WGS) entry which is preliminary data.</text>
</comment>
<evidence type="ECO:0000313" key="1">
    <source>
        <dbReference type="EMBL" id="KAK3279426.1"/>
    </source>
</evidence>
<evidence type="ECO:0000313" key="2">
    <source>
        <dbReference type="Proteomes" id="UP001190700"/>
    </source>
</evidence>
<name>A0AAE0GL66_9CHLO</name>
<sequence length="128" mass="12978">MYHGYKECPTYGGKSAAGGTAAYCMPADGGGADEAMRTLALCHIFQVAADDGSEAFAAAVGEYGAPAVLAGGESDEIDVSAYGFTVPESGSGVLSALEALTGQVRAMEERIGVHLSQVTLVEGEDVPE</sequence>
<gene>
    <name evidence="1" type="ORF">CYMTET_12691</name>
</gene>
<proteinExistence type="predicted"/>
<dbReference type="Proteomes" id="UP001190700">
    <property type="component" value="Unassembled WGS sequence"/>
</dbReference>
<reference evidence="1 2" key="1">
    <citation type="journal article" date="2015" name="Genome Biol. Evol.">
        <title>Comparative Genomics of a Bacterivorous Green Alga Reveals Evolutionary Causalities and Consequences of Phago-Mixotrophic Mode of Nutrition.</title>
        <authorList>
            <person name="Burns J.A."/>
            <person name="Paasch A."/>
            <person name="Narechania A."/>
            <person name="Kim E."/>
        </authorList>
    </citation>
    <scope>NUCLEOTIDE SEQUENCE [LARGE SCALE GENOMIC DNA]</scope>
    <source>
        <strain evidence="1 2">PLY_AMNH</strain>
    </source>
</reference>
<organism evidence="1 2">
    <name type="scientific">Cymbomonas tetramitiformis</name>
    <dbReference type="NCBI Taxonomy" id="36881"/>
    <lineage>
        <taxon>Eukaryota</taxon>
        <taxon>Viridiplantae</taxon>
        <taxon>Chlorophyta</taxon>
        <taxon>Pyramimonadophyceae</taxon>
        <taxon>Pyramimonadales</taxon>
        <taxon>Pyramimonadaceae</taxon>
        <taxon>Cymbomonas</taxon>
    </lineage>
</organism>
<dbReference type="AlphaFoldDB" id="A0AAE0GL66"/>
<protein>
    <submittedName>
        <fullName evidence="1">Uncharacterized protein</fullName>
    </submittedName>
</protein>
<keyword evidence="2" id="KW-1185">Reference proteome</keyword>
<accession>A0AAE0GL66</accession>
<dbReference type="EMBL" id="LGRX02004913">
    <property type="protein sequence ID" value="KAK3279426.1"/>
    <property type="molecule type" value="Genomic_DNA"/>
</dbReference>